<keyword evidence="2 5" id="KW-0812">Transmembrane</keyword>
<comment type="subcellular location">
    <subcellularLocation>
        <location evidence="5">Cell membrane</location>
        <topology evidence="5">Multi-pass membrane protein</topology>
    </subcellularLocation>
</comment>
<reference evidence="7 8" key="1">
    <citation type="submission" date="2021-05" db="EMBL/GenBank/DDBJ databases">
        <title>Description of Cellulomonas sp. DKR-3 sp. nov.</title>
        <authorList>
            <person name="Dahal R.H."/>
            <person name="Chaudhary D.K."/>
        </authorList>
    </citation>
    <scope>NUCLEOTIDE SEQUENCE [LARGE SCALE GENOMIC DNA]</scope>
    <source>
        <strain evidence="7 8">DKR-3</strain>
    </source>
</reference>
<evidence type="ECO:0000256" key="1">
    <source>
        <dbReference type="ARBA" id="ARBA00022475"/>
    </source>
</evidence>
<sequence>MSFASSSRPTRPARPPGKRRGALVPTLVVLGAIVVLVLILAQVWTEVLWYDQLGFLEVLRTEWGTRAILFAIGFLVMGAAVGLSMRYAYSSRPVYAPSTPEQASLDQYREAIEPLRKVVMIAGPALVGFVAGVMASQQWDTVQLWMHAQHVGTQDPQYGIDLGFYLFTLPALRFVVSFLVAVVVIAAIASLATHYLYGGLRIGGSKDTPRTTRAARIQLGVLGAVLMVLVAVNYWLDRYSILTKTADKFDGASYTDVHAVIPSKAILAGIAAFVAVTFVVTAIRGNWRLPLIGVGLMIVAAIAVGGIYPAVVQRFQVQPNQQDAESEFIERNIDATRVAYGIDDIETTEYDANVTAAPQALRDDAETAASIRLLDPQVVSPSFKQLQQVTNFYSFPDTLSVDRYQLDGESQDTVVAARELNLSGLEASQRNWTNDVTVYTHGYGVVAARGNTTAGRGAPSFFEGGIPSTGELGDYEPRLYFSPESPAYSIVGGPEDSTGWELDYPTNDGGGSVNTRFPTQDVSAGPEIGNAWNKLLYAVKFGSEQILFSDRVTADSQILYDRSPRERVEKVAPYLTLDGRVYPAVVDGRVKWIVDGYTTSSEYPYAAQVTLDSATADSLTQSSSAIEALQPKTANYIRNSVKATVDAYDGTVTLYAWDDQDPVLKAWNEIFPTSLQPLSEIDGQLMSHLRYPEDLFKVQRELLTRYHVSDPAQFFTGTDFWAVPDDPNATGDVAQPPYYMTLRMPKQESASFSLTSTFIPFGQQARNVMRGYMAVDADAGAQDGEKAAEYGKIRLLELPRDGSVPGPGQVNNNMTTDSAVAEEFTLLGRGGAKIVRANLLALPVGEGMLFVQPVYLQAESGTTFPLLQRVIAAFGDDVAISETLDGALDAVFEGDSGVDTDNSGGGGTTPDPDEPGTPEPEPGDPGTGEPDGDEAQARADLADALARAQAAIQDSQTALAEGDFAAYGDAQDALDAAVEDALDAESRLAGSDGTASTSDLDPTPAPSATS</sequence>
<name>A0ABS5TZ98_9CELL</name>
<protein>
    <recommendedName>
        <fullName evidence="5">UPF0182 protein KIN34_09315</fullName>
    </recommendedName>
</protein>
<keyword evidence="8" id="KW-1185">Reference proteome</keyword>
<evidence type="ECO:0000256" key="4">
    <source>
        <dbReference type="ARBA" id="ARBA00023136"/>
    </source>
</evidence>
<dbReference type="PANTHER" id="PTHR39344:SF1">
    <property type="entry name" value="UPF0182 PROTEIN SLL1060"/>
    <property type="match status" value="1"/>
</dbReference>
<evidence type="ECO:0000256" key="6">
    <source>
        <dbReference type="SAM" id="MobiDB-lite"/>
    </source>
</evidence>
<feature type="transmembrane region" description="Helical" evidence="5">
    <location>
        <begin position="290"/>
        <end position="311"/>
    </location>
</feature>
<gene>
    <name evidence="7" type="ORF">KIN34_09315</name>
</gene>
<feature type="transmembrane region" description="Helical" evidence="5">
    <location>
        <begin position="217"/>
        <end position="236"/>
    </location>
</feature>
<evidence type="ECO:0000256" key="2">
    <source>
        <dbReference type="ARBA" id="ARBA00022692"/>
    </source>
</evidence>
<feature type="transmembrane region" description="Helical" evidence="5">
    <location>
        <begin position="63"/>
        <end position="83"/>
    </location>
</feature>
<keyword evidence="1 5" id="KW-1003">Cell membrane</keyword>
<feature type="transmembrane region" description="Helical" evidence="5">
    <location>
        <begin position="265"/>
        <end position="283"/>
    </location>
</feature>
<evidence type="ECO:0000256" key="3">
    <source>
        <dbReference type="ARBA" id="ARBA00022989"/>
    </source>
</evidence>
<organism evidence="7 8">
    <name type="scientific">Cellulomonas fulva</name>
    <dbReference type="NCBI Taxonomy" id="2835530"/>
    <lineage>
        <taxon>Bacteria</taxon>
        <taxon>Bacillati</taxon>
        <taxon>Actinomycetota</taxon>
        <taxon>Actinomycetes</taxon>
        <taxon>Micrococcales</taxon>
        <taxon>Cellulomonadaceae</taxon>
        <taxon>Cellulomonas</taxon>
    </lineage>
</organism>
<dbReference type="RefSeq" id="WP_214349594.1">
    <property type="nucleotide sequence ID" value="NZ_JAHBOH010000001.1"/>
</dbReference>
<dbReference type="Pfam" id="PF03699">
    <property type="entry name" value="UPF0182"/>
    <property type="match status" value="1"/>
</dbReference>
<keyword evidence="3 5" id="KW-1133">Transmembrane helix</keyword>
<feature type="transmembrane region" description="Helical" evidence="5">
    <location>
        <begin position="21"/>
        <end position="43"/>
    </location>
</feature>
<comment type="similarity">
    <text evidence="5">Belongs to the UPF0182 family.</text>
</comment>
<keyword evidence="4 5" id="KW-0472">Membrane</keyword>
<feature type="transmembrane region" description="Helical" evidence="5">
    <location>
        <begin position="174"/>
        <end position="197"/>
    </location>
</feature>
<dbReference type="HAMAP" id="MF_01600">
    <property type="entry name" value="UPF0182"/>
    <property type="match status" value="1"/>
</dbReference>
<feature type="compositionally biased region" description="Polar residues" evidence="6">
    <location>
        <begin position="993"/>
        <end position="1010"/>
    </location>
</feature>
<feature type="region of interest" description="Disordered" evidence="6">
    <location>
        <begin position="985"/>
        <end position="1010"/>
    </location>
</feature>
<dbReference type="PANTHER" id="PTHR39344">
    <property type="entry name" value="UPF0182 PROTEIN SLL1060"/>
    <property type="match status" value="1"/>
</dbReference>
<accession>A0ABS5TZ98</accession>
<feature type="transmembrane region" description="Helical" evidence="5">
    <location>
        <begin position="118"/>
        <end position="136"/>
    </location>
</feature>
<dbReference type="EMBL" id="JAHBOH010000001">
    <property type="protein sequence ID" value="MBT0994484.1"/>
    <property type="molecule type" value="Genomic_DNA"/>
</dbReference>
<dbReference type="InterPro" id="IPR005372">
    <property type="entry name" value="UPF0182"/>
</dbReference>
<dbReference type="Proteomes" id="UP000722125">
    <property type="component" value="Unassembled WGS sequence"/>
</dbReference>
<feature type="region of interest" description="Disordered" evidence="6">
    <location>
        <begin position="892"/>
        <end position="940"/>
    </location>
</feature>
<evidence type="ECO:0000313" key="7">
    <source>
        <dbReference type="EMBL" id="MBT0994484.1"/>
    </source>
</evidence>
<comment type="caution">
    <text evidence="7">The sequence shown here is derived from an EMBL/GenBank/DDBJ whole genome shotgun (WGS) entry which is preliminary data.</text>
</comment>
<proteinExistence type="inferred from homology"/>
<evidence type="ECO:0000313" key="8">
    <source>
        <dbReference type="Proteomes" id="UP000722125"/>
    </source>
</evidence>
<evidence type="ECO:0000256" key="5">
    <source>
        <dbReference type="HAMAP-Rule" id="MF_01600"/>
    </source>
</evidence>